<sequence length="170" mass="19694">MRLENVARASARFRWVYIKVDGLHIPAPPLDPAPVHAVRMYRPGVEDGSALERIFASTRALLERAASGREPYIDESWTSPFTAACGARVKVVWPGRFDDADPDRCVRCIEDLNLEKIDIAEWHRRHAARDNARWNRDQEHLDYLEWRERQRLQAWETEHPEAEEEGNGPA</sequence>
<organism evidence="1 2">
    <name type="scientific">Mycobacteroides immunogenum</name>
    <dbReference type="NCBI Taxonomy" id="83262"/>
    <lineage>
        <taxon>Bacteria</taxon>
        <taxon>Bacillati</taxon>
        <taxon>Actinomycetota</taxon>
        <taxon>Actinomycetes</taxon>
        <taxon>Mycobacteriales</taxon>
        <taxon>Mycobacteriaceae</taxon>
        <taxon>Mycobacteroides</taxon>
    </lineage>
</organism>
<evidence type="ECO:0000313" key="2">
    <source>
        <dbReference type="Proteomes" id="UP000037962"/>
    </source>
</evidence>
<accession>A0ABR5LMX0</accession>
<dbReference type="Proteomes" id="UP000037962">
    <property type="component" value="Unassembled WGS sequence"/>
</dbReference>
<protein>
    <submittedName>
        <fullName evidence="1">Uncharacterized protein</fullName>
    </submittedName>
</protein>
<gene>
    <name evidence="1" type="ORF">AN912_21325</name>
</gene>
<name>A0ABR5LMX0_9MYCO</name>
<reference evidence="1 2" key="1">
    <citation type="submission" date="2015-09" db="EMBL/GenBank/DDBJ databases">
        <title>Genome Sequences of Mycobacterium immunogenum Isolates, Recuperated from a Chloraminated Drinking Water Distribution System Simulator Subjected to Episodes of Nitrification.</title>
        <authorList>
            <person name="Gomez-Alvarez V."/>
            <person name="Revetta R.P."/>
        </authorList>
    </citation>
    <scope>NUCLEOTIDE SEQUENCE [LARGE SCALE GENOMIC DNA]</scope>
    <source>
        <strain evidence="1 2">H076</strain>
    </source>
</reference>
<dbReference type="EMBL" id="LJFS01000032">
    <property type="protein sequence ID" value="KPG28939.1"/>
    <property type="molecule type" value="Genomic_DNA"/>
</dbReference>
<keyword evidence="2" id="KW-1185">Reference proteome</keyword>
<comment type="caution">
    <text evidence="1">The sequence shown here is derived from an EMBL/GenBank/DDBJ whole genome shotgun (WGS) entry which is preliminary data.</text>
</comment>
<proteinExistence type="predicted"/>
<evidence type="ECO:0000313" key="1">
    <source>
        <dbReference type="EMBL" id="KPG28939.1"/>
    </source>
</evidence>